<feature type="transmembrane region" description="Helical" evidence="1">
    <location>
        <begin position="83"/>
        <end position="107"/>
    </location>
</feature>
<feature type="transmembrane region" description="Helical" evidence="1">
    <location>
        <begin position="53"/>
        <end position="71"/>
    </location>
</feature>
<keyword evidence="1" id="KW-1133">Transmembrane helix</keyword>
<sequence length="826" mass="95743">MSLMVDYIINKVLHRGRGVRRTWALVTGTPPADAAKVGRIFARRIPGIPGIRAIIVLPIALRPVLECWLYLLNWSKCFDLTKYSLFAFAAAVGFASAVAALLLLLLVDLSTYRRLPLKALLQWTTLHLMIARGIPGMPGIRAIIVPPTAPRPVLECWLYLLNLEDFTEYLDKVRMPFKHSEQILSIQQEDYEDILLPHVNADDFQLSLLIRNQKVCENITLKRISIECNHHEFVNLADCANEQSSSAHLPIEEDRNKYFQGDPVDIKSKAYFIDTPGCRILSLDVMNNQIKKYVKNVTKRDCGTPLLRIDENGSQLWVNVNKEELLKMYNVTKLKNIQCHYNNFKRKTDFQNQIFDCYYFINCTKLNDASRRKSGETDRLSVMILGMDGLSHLNFLRQMPKTVAFIRENLSHIEFFGYNKVEENTFTNLIPLLTGFKVGQLGAFCNVTSELDNCPIIWKIFKKAGYKTAYGEDIQNLTLFQYNRKGFKKQPTDFYFRTFALEMSKYTRWREENTYACYGQQIPLDMLLNYVRNLVPLMQNNDFFSFFWTMSATHDDLNSPQILDERILNLLKLFDASKILDRTVIFLMSDHGLRYGDYRQTHQGGLEDMGPLLVTILPKWFESKYSEAIKNMRINAYRLTTHFDVHATMADLINLEKIRDMNIRKRFKELIKMPLMPRSISLFLPIPDRRNCALANIKTSYCGCFDRVPLPINETKVQFAAAFIMDEINKILKPYLSKCMELKLLLIRQASFMSNAALYETNHPYRLQDIFVQLQTEPGLAIFEATVRNMKGRSTLSDDIMRINRYQNQSLCVDDVNLKKFCLCKD</sequence>
<dbReference type="CDD" id="cd16021">
    <property type="entry name" value="ALP_like"/>
    <property type="match status" value="1"/>
</dbReference>
<dbReference type="Gene3D" id="3.40.720.10">
    <property type="entry name" value="Alkaline Phosphatase, subunit A"/>
    <property type="match status" value="1"/>
</dbReference>
<keyword evidence="1" id="KW-0472">Membrane</keyword>
<dbReference type="InterPro" id="IPR004245">
    <property type="entry name" value="DUF229"/>
</dbReference>
<dbReference type="GO" id="GO:0005615">
    <property type="term" value="C:extracellular space"/>
    <property type="evidence" value="ECO:0007669"/>
    <property type="project" value="TreeGrafter"/>
</dbReference>
<dbReference type="Pfam" id="PF02995">
    <property type="entry name" value="DUF229"/>
    <property type="match status" value="1"/>
</dbReference>
<dbReference type="VEuPathDB" id="VectorBase:GBRI013369"/>
<dbReference type="STRING" id="37001.A0A1A9WBJ3"/>
<evidence type="ECO:0000313" key="2">
    <source>
        <dbReference type="EnsemblMetazoa" id="GBRI013369-PA"/>
    </source>
</evidence>
<protein>
    <recommendedName>
        <fullName evidence="4">DUF229 domain-containing protein</fullName>
    </recommendedName>
</protein>
<evidence type="ECO:0008006" key="4">
    <source>
        <dbReference type="Google" id="ProtNLM"/>
    </source>
</evidence>
<keyword evidence="1" id="KW-0812">Transmembrane</keyword>
<reference evidence="2" key="2">
    <citation type="submission" date="2020-05" db="UniProtKB">
        <authorList>
            <consortium name="EnsemblMetazoa"/>
        </authorList>
    </citation>
    <scope>IDENTIFICATION</scope>
    <source>
        <strain evidence="2">IAEA</strain>
    </source>
</reference>
<dbReference type="Proteomes" id="UP000091820">
    <property type="component" value="Unassembled WGS sequence"/>
</dbReference>
<accession>A0A1A9WBJ3</accession>
<dbReference type="PANTHER" id="PTHR10974:SF1">
    <property type="entry name" value="FI08016P-RELATED"/>
    <property type="match status" value="1"/>
</dbReference>
<name>A0A1A9WBJ3_9MUSC</name>
<dbReference type="PANTHER" id="PTHR10974">
    <property type="entry name" value="FI08016P-RELATED"/>
    <property type="match status" value="1"/>
</dbReference>
<evidence type="ECO:0000313" key="3">
    <source>
        <dbReference type="Proteomes" id="UP000091820"/>
    </source>
</evidence>
<dbReference type="InterPro" id="IPR017850">
    <property type="entry name" value="Alkaline_phosphatase_core_sf"/>
</dbReference>
<evidence type="ECO:0000256" key="1">
    <source>
        <dbReference type="SAM" id="Phobius"/>
    </source>
</evidence>
<proteinExistence type="predicted"/>
<reference evidence="3" key="1">
    <citation type="submission" date="2014-03" db="EMBL/GenBank/DDBJ databases">
        <authorList>
            <person name="Aksoy S."/>
            <person name="Warren W."/>
            <person name="Wilson R.K."/>
        </authorList>
    </citation>
    <scope>NUCLEOTIDE SEQUENCE [LARGE SCALE GENOMIC DNA]</scope>
    <source>
        <strain evidence="3">IAEA</strain>
    </source>
</reference>
<keyword evidence="3" id="KW-1185">Reference proteome</keyword>
<dbReference type="AlphaFoldDB" id="A0A1A9WBJ3"/>
<organism evidence="2 3">
    <name type="scientific">Glossina brevipalpis</name>
    <dbReference type="NCBI Taxonomy" id="37001"/>
    <lineage>
        <taxon>Eukaryota</taxon>
        <taxon>Metazoa</taxon>
        <taxon>Ecdysozoa</taxon>
        <taxon>Arthropoda</taxon>
        <taxon>Hexapoda</taxon>
        <taxon>Insecta</taxon>
        <taxon>Pterygota</taxon>
        <taxon>Neoptera</taxon>
        <taxon>Endopterygota</taxon>
        <taxon>Diptera</taxon>
        <taxon>Brachycera</taxon>
        <taxon>Muscomorpha</taxon>
        <taxon>Hippoboscoidea</taxon>
        <taxon>Glossinidae</taxon>
        <taxon>Glossina</taxon>
    </lineage>
</organism>
<dbReference type="EnsemblMetazoa" id="GBRI013369-RA">
    <property type="protein sequence ID" value="GBRI013369-PA"/>
    <property type="gene ID" value="GBRI013369"/>
</dbReference>
<dbReference type="FunFam" id="3.40.720.10:FF:000017">
    <property type="entry name" value="Predicted protein"/>
    <property type="match status" value="1"/>
</dbReference>
<dbReference type="SUPFAM" id="SSF53649">
    <property type="entry name" value="Alkaline phosphatase-like"/>
    <property type="match status" value="1"/>
</dbReference>